<comment type="caution">
    <text evidence="1">The sequence shown here is derived from an EMBL/GenBank/DDBJ whole genome shotgun (WGS) entry which is preliminary data.</text>
</comment>
<name>A0ABR1BJP0_POLSC</name>
<sequence>MNDRYPSRKKKNEFERVPEEDGSVWAHFLFFRGFRLLFFSVSGVATQLCVVTLNPKKFNFWTKSYETFENVAYLSSSVTVKWWSPVNKLLDTPASHEENLQQNNCTDNVNSMNNGKESSSCITELVTLSGYSVSSNLPHVLVVRWYLRFVDLSLC</sequence>
<evidence type="ECO:0000313" key="1">
    <source>
        <dbReference type="EMBL" id="KAK6642008.1"/>
    </source>
</evidence>
<accession>A0ABR1BJP0</accession>
<protein>
    <submittedName>
        <fullName evidence="1">Uncharacterized protein</fullName>
    </submittedName>
</protein>
<gene>
    <name evidence="1" type="ORF">RUM44_013731</name>
</gene>
<dbReference type="EMBL" id="JAWJWF010000001">
    <property type="protein sequence ID" value="KAK6642008.1"/>
    <property type="molecule type" value="Genomic_DNA"/>
</dbReference>
<organism evidence="1 2">
    <name type="scientific">Polyplax serrata</name>
    <name type="common">Common mouse louse</name>
    <dbReference type="NCBI Taxonomy" id="468196"/>
    <lineage>
        <taxon>Eukaryota</taxon>
        <taxon>Metazoa</taxon>
        <taxon>Ecdysozoa</taxon>
        <taxon>Arthropoda</taxon>
        <taxon>Hexapoda</taxon>
        <taxon>Insecta</taxon>
        <taxon>Pterygota</taxon>
        <taxon>Neoptera</taxon>
        <taxon>Paraneoptera</taxon>
        <taxon>Psocodea</taxon>
        <taxon>Troctomorpha</taxon>
        <taxon>Phthiraptera</taxon>
        <taxon>Anoplura</taxon>
        <taxon>Polyplacidae</taxon>
        <taxon>Polyplax</taxon>
    </lineage>
</organism>
<reference evidence="1 2" key="1">
    <citation type="submission" date="2023-09" db="EMBL/GenBank/DDBJ databases">
        <title>Genomes of two closely related lineages of the louse Polyplax serrata with different host specificities.</title>
        <authorList>
            <person name="Martinu J."/>
            <person name="Tarabai H."/>
            <person name="Stefka J."/>
            <person name="Hypsa V."/>
        </authorList>
    </citation>
    <scope>NUCLEOTIDE SEQUENCE [LARGE SCALE GENOMIC DNA]</scope>
    <source>
        <strain evidence="1">98ZLc_SE</strain>
    </source>
</reference>
<proteinExistence type="predicted"/>
<dbReference type="Proteomes" id="UP001359485">
    <property type="component" value="Unassembled WGS sequence"/>
</dbReference>
<evidence type="ECO:0000313" key="2">
    <source>
        <dbReference type="Proteomes" id="UP001359485"/>
    </source>
</evidence>
<keyword evidence="2" id="KW-1185">Reference proteome</keyword>